<organism evidence="2 3">
    <name type="scientific">Trema orientale</name>
    <name type="common">Charcoal tree</name>
    <name type="synonym">Celtis orientalis</name>
    <dbReference type="NCBI Taxonomy" id="63057"/>
    <lineage>
        <taxon>Eukaryota</taxon>
        <taxon>Viridiplantae</taxon>
        <taxon>Streptophyta</taxon>
        <taxon>Embryophyta</taxon>
        <taxon>Tracheophyta</taxon>
        <taxon>Spermatophyta</taxon>
        <taxon>Magnoliopsida</taxon>
        <taxon>eudicotyledons</taxon>
        <taxon>Gunneridae</taxon>
        <taxon>Pentapetalae</taxon>
        <taxon>rosids</taxon>
        <taxon>fabids</taxon>
        <taxon>Rosales</taxon>
        <taxon>Cannabaceae</taxon>
        <taxon>Trema</taxon>
    </lineage>
</organism>
<feature type="compositionally biased region" description="Gly residues" evidence="1">
    <location>
        <begin position="96"/>
        <end position="105"/>
    </location>
</feature>
<reference evidence="3" key="1">
    <citation type="submission" date="2016-06" db="EMBL/GenBank/DDBJ databases">
        <title>Parallel loss of symbiosis genes in relatives of nitrogen-fixing non-legume Parasponia.</title>
        <authorList>
            <person name="Van Velzen R."/>
            <person name="Holmer R."/>
            <person name="Bu F."/>
            <person name="Rutten L."/>
            <person name="Van Zeijl A."/>
            <person name="Liu W."/>
            <person name="Santuari L."/>
            <person name="Cao Q."/>
            <person name="Sharma T."/>
            <person name="Shen D."/>
            <person name="Roswanjaya Y."/>
            <person name="Wardhani T."/>
            <person name="Kalhor M.S."/>
            <person name="Jansen J."/>
            <person name="Van den Hoogen J."/>
            <person name="Gungor B."/>
            <person name="Hartog M."/>
            <person name="Hontelez J."/>
            <person name="Verver J."/>
            <person name="Yang W.-C."/>
            <person name="Schijlen E."/>
            <person name="Repin R."/>
            <person name="Schilthuizen M."/>
            <person name="Schranz E."/>
            <person name="Heidstra R."/>
            <person name="Miyata K."/>
            <person name="Fedorova E."/>
            <person name="Kohlen W."/>
            <person name="Bisseling T."/>
            <person name="Smit S."/>
            <person name="Geurts R."/>
        </authorList>
    </citation>
    <scope>NUCLEOTIDE SEQUENCE [LARGE SCALE GENOMIC DNA]</scope>
    <source>
        <strain evidence="3">cv. RG33-2</strain>
    </source>
</reference>
<proteinExistence type="predicted"/>
<dbReference type="Proteomes" id="UP000237000">
    <property type="component" value="Unassembled WGS sequence"/>
</dbReference>
<evidence type="ECO:0000256" key="1">
    <source>
        <dbReference type="SAM" id="MobiDB-lite"/>
    </source>
</evidence>
<comment type="caution">
    <text evidence="2">The sequence shown here is derived from an EMBL/GenBank/DDBJ whole genome shotgun (WGS) entry which is preliminary data.</text>
</comment>
<dbReference type="InParanoid" id="A0A2P5FHV7"/>
<feature type="region of interest" description="Disordered" evidence="1">
    <location>
        <begin position="89"/>
        <end position="125"/>
    </location>
</feature>
<accession>A0A2P5FHV7</accession>
<evidence type="ECO:0000313" key="3">
    <source>
        <dbReference type="Proteomes" id="UP000237000"/>
    </source>
</evidence>
<sequence>MLQIRDSPEENTPRSEDYLIPRSLFEERVVEDAVIVHPHVGHAKVITDDVVILPDRMQFLVIVSARSVRLEDPWECDSLHVELIRFGSNSDPGTFLGSGIGGAGSGSLTRETQPEENRKVPTGQA</sequence>
<evidence type="ECO:0000313" key="2">
    <source>
        <dbReference type="EMBL" id="PON97353.1"/>
    </source>
</evidence>
<name>A0A2P5FHV7_TREOI</name>
<gene>
    <name evidence="2" type="ORF">TorRG33x02_068200</name>
</gene>
<protein>
    <submittedName>
        <fullName evidence="2">Uncharacterized protein</fullName>
    </submittedName>
</protein>
<dbReference type="AlphaFoldDB" id="A0A2P5FHV7"/>
<keyword evidence="3" id="KW-1185">Reference proteome</keyword>
<dbReference type="EMBL" id="JXTC01000032">
    <property type="protein sequence ID" value="PON97353.1"/>
    <property type="molecule type" value="Genomic_DNA"/>
</dbReference>